<dbReference type="EMBL" id="JAOQJU010000002">
    <property type="protein sequence ID" value="MCU6685538.1"/>
    <property type="molecule type" value="Genomic_DNA"/>
</dbReference>
<sequence length="208" mass="24333">MIKNIIFDMGNVLLDYNPQICLDCFLENEKDKALIMEELFRGPEWIEGDLGYLTDEERYDQVKKRIPERLHGALKNCAIQWTMCMKPIEGAKSFCDYAKAEGYRLYVLSNASKSFYEYFPREFAPLSYFDGIVVSCDIHKIKPDRRIYEYLLGKYRLIPAECFFLDDRQENVDGAKETGMSGMVFTGDYLNVRKMFTKTAGIEREHLK</sequence>
<reference evidence="1 2" key="1">
    <citation type="journal article" date="2021" name="ISME Commun">
        <title>Automated analysis of genomic sequences facilitates high-throughput and comprehensive description of bacteria.</title>
        <authorList>
            <person name="Hitch T.C.A."/>
        </authorList>
    </citation>
    <scope>NUCLEOTIDE SEQUENCE [LARGE SCALE GENOMIC DNA]</scope>
    <source>
        <strain evidence="1 2">Sanger_03</strain>
    </source>
</reference>
<protein>
    <submittedName>
        <fullName evidence="1">HAD family phosphatase</fullName>
    </submittedName>
</protein>
<dbReference type="PRINTS" id="PR00413">
    <property type="entry name" value="HADHALOGNASE"/>
</dbReference>
<dbReference type="PANTHER" id="PTHR43611">
    <property type="entry name" value="ALPHA-D-GLUCOSE 1-PHOSPHATE PHOSPHATASE"/>
    <property type="match status" value="1"/>
</dbReference>
<dbReference type="CDD" id="cd02603">
    <property type="entry name" value="HAD_sEH-N_like"/>
    <property type="match status" value="1"/>
</dbReference>
<organism evidence="1 2">
    <name type="scientific">Dorea acetigenes</name>
    <dbReference type="NCBI Taxonomy" id="2981787"/>
    <lineage>
        <taxon>Bacteria</taxon>
        <taxon>Bacillati</taxon>
        <taxon>Bacillota</taxon>
        <taxon>Clostridia</taxon>
        <taxon>Lachnospirales</taxon>
        <taxon>Lachnospiraceae</taxon>
        <taxon>Dorea</taxon>
    </lineage>
</organism>
<dbReference type="Gene3D" id="3.40.50.1000">
    <property type="entry name" value="HAD superfamily/HAD-like"/>
    <property type="match status" value="1"/>
</dbReference>
<dbReference type="Gene3D" id="1.10.150.240">
    <property type="entry name" value="Putative phosphatase, domain 2"/>
    <property type="match status" value="1"/>
</dbReference>
<gene>
    <name evidence="1" type="ORF">OCV99_03025</name>
</gene>
<proteinExistence type="predicted"/>
<dbReference type="SUPFAM" id="SSF56784">
    <property type="entry name" value="HAD-like"/>
    <property type="match status" value="1"/>
</dbReference>
<keyword evidence="2" id="KW-1185">Reference proteome</keyword>
<evidence type="ECO:0000313" key="2">
    <source>
        <dbReference type="Proteomes" id="UP001652431"/>
    </source>
</evidence>
<dbReference type="NCBIfam" id="TIGR01509">
    <property type="entry name" value="HAD-SF-IA-v3"/>
    <property type="match status" value="1"/>
</dbReference>
<dbReference type="Pfam" id="PF00702">
    <property type="entry name" value="Hydrolase"/>
    <property type="match status" value="1"/>
</dbReference>
<dbReference type="InterPro" id="IPR023198">
    <property type="entry name" value="PGP-like_dom2"/>
</dbReference>
<evidence type="ECO:0000313" key="1">
    <source>
        <dbReference type="EMBL" id="MCU6685538.1"/>
    </source>
</evidence>
<dbReference type="InterPro" id="IPR023214">
    <property type="entry name" value="HAD_sf"/>
</dbReference>
<name>A0ABT2RJF1_9FIRM</name>
<dbReference type="RefSeq" id="WP_158368029.1">
    <property type="nucleotide sequence ID" value="NZ_JAOQJU010000002.1"/>
</dbReference>
<dbReference type="PANTHER" id="PTHR43611:SF3">
    <property type="entry name" value="FLAVIN MONONUCLEOTIDE HYDROLASE 1, CHLOROPLATIC"/>
    <property type="match status" value="1"/>
</dbReference>
<dbReference type="InterPro" id="IPR036412">
    <property type="entry name" value="HAD-like_sf"/>
</dbReference>
<dbReference type="Proteomes" id="UP001652431">
    <property type="component" value="Unassembled WGS sequence"/>
</dbReference>
<dbReference type="InterPro" id="IPR006439">
    <property type="entry name" value="HAD-SF_hydro_IA"/>
</dbReference>
<comment type="caution">
    <text evidence="1">The sequence shown here is derived from an EMBL/GenBank/DDBJ whole genome shotgun (WGS) entry which is preliminary data.</text>
</comment>
<dbReference type="SFLD" id="SFLDS00003">
    <property type="entry name" value="Haloacid_Dehalogenase"/>
    <property type="match status" value="1"/>
</dbReference>
<accession>A0ABT2RJF1</accession>
<dbReference type="SFLD" id="SFLDG01129">
    <property type="entry name" value="C1.5:_HAD__Beta-PGM__Phosphata"/>
    <property type="match status" value="1"/>
</dbReference>